<sequence>MYTCVQNYKATYQQGWSPTNQARRTPKKGVGPKTNKAKQAIRGCCKMHTPKVQQNIHKPWLKKSKSDQFIRIDVVENLVHHVLDLCYNIIFSLCNIIEATSIPSNAKPNKSSHRKTSELFFI</sequence>
<dbReference type="Proteomes" id="UP001152484">
    <property type="component" value="Unassembled WGS sequence"/>
</dbReference>
<gene>
    <name evidence="1" type="ORF">CEURO_LOCUS2767</name>
</gene>
<organism evidence="1 2">
    <name type="scientific">Cuscuta europaea</name>
    <name type="common">European dodder</name>
    <dbReference type="NCBI Taxonomy" id="41803"/>
    <lineage>
        <taxon>Eukaryota</taxon>
        <taxon>Viridiplantae</taxon>
        <taxon>Streptophyta</taxon>
        <taxon>Embryophyta</taxon>
        <taxon>Tracheophyta</taxon>
        <taxon>Spermatophyta</taxon>
        <taxon>Magnoliopsida</taxon>
        <taxon>eudicotyledons</taxon>
        <taxon>Gunneridae</taxon>
        <taxon>Pentapetalae</taxon>
        <taxon>asterids</taxon>
        <taxon>lamiids</taxon>
        <taxon>Solanales</taxon>
        <taxon>Convolvulaceae</taxon>
        <taxon>Cuscuteae</taxon>
        <taxon>Cuscuta</taxon>
        <taxon>Cuscuta subgen. Cuscuta</taxon>
    </lineage>
</organism>
<evidence type="ECO:0000313" key="1">
    <source>
        <dbReference type="EMBL" id="CAH9068207.1"/>
    </source>
</evidence>
<accession>A0A9P1E037</accession>
<reference evidence="1" key="1">
    <citation type="submission" date="2022-07" db="EMBL/GenBank/DDBJ databases">
        <authorList>
            <person name="Macas J."/>
            <person name="Novak P."/>
            <person name="Neumann P."/>
        </authorList>
    </citation>
    <scope>NUCLEOTIDE SEQUENCE</scope>
</reference>
<name>A0A9P1E037_CUSEU</name>
<protein>
    <submittedName>
        <fullName evidence="1">Uncharacterized protein</fullName>
    </submittedName>
</protein>
<comment type="caution">
    <text evidence="1">The sequence shown here is derived from an EMBL/GenBank/DDBJ whole genome shotgun (WGS) entry which is preliminary data.</text>
</comment>
<proteinExistence type="predicted"/>
<dbReference type="AlphaFoldDB" id="A0A9P1E037"/>
<dbReference type="EMBL" id="CAMAPE010000005">
    <property type="protein sequence ID" value="CAH9068207.1"/>
    <property type="molecule type" value="Genomic_DNA"/>
</dbReference>
<evidence type="ECO:0000313" key="2">
    <source>
        <dbReference type="Proteomes" id="UP001152484"/>
    </source>
</evidence>
<keyword evidence="2" id="KW-1185">Reference proteome</keyword>